<evidence type="ECO:0000256" key="4">
    <source>
        <dbReference type="PROSITE-ProRule" id="PRU00175"/>
    </source>
</evidence>
<dbReference type="InterPro" id="IPR001841">
    <property type="entry name" value="Znf_RING"/>
</dbReference>
<sequence length="173" mass="19162">PSTEHVVDIPLSWQLLHAATLIIAPPVNPGQLHKHLDNLGQSWQSILSRCSDSIKFAADQLKEIPSSWADRPAEPNQEAIRCPICLEDLYGGQEVKQRDNCCHLFHTACLSRWEHIVPTCPMCRTVNEGLPSSSATTRPLDGEAATNQVITIGSRGDILTRCDQSFPNQSWVN</sequence>
<comment type="caution">
    <text evidence="6">The sequence shown here is derived from an EMBL/GenBank/DDBJ whole genome shotgun (WGS) entry which is preliminary data.</text>
</comment>
<dbReference type="AlphaFoldDB" id="A0A2S4VY47"/>
<keyword evidence="1" id="KW-0479">Metal-binding</keyword>
<dbReference type="GO" id="GO:0016567">
    <property type="term" value="P:protein ubiquitination"/>
    <property type="evidence" value="ECO:0007669"/>
    <property type="project" value="TreeGrafter"/>
</dbReference>
<dbReference type="VEuPathDB" id="FungiDB:PSTT_02953"/>
<organism evidence="6 7">
    <name type="scientific">Puccinia striiformis</name>
    <dbReference type="NCBI Taxonomy" id="27350"/>
    <lineage>
        <taxon>Eukaryota</taxon>
        <taxon>Fungi</taxon>
        <taxon>Dikarya</taxon>
        <taxon>Basidiomycota</taxon>
        <taxon>Pucciniomycotina</taxon>
        <taxon>Pucciniomycetes</taxon>
        <taxon>Pucciniales</taxon>
        <taxon>Pucciniaceae</taxon>
        <taxon>Puccinia</taxon>
    </lineage>
</organism>
<dbReference type="VEuPathDB" id="FungiDB:PSHT_04713"/>
<dbReference type="SUPFAM" id="SSF57850">
    <property type="entry name" value="RING/U-box"/>
    <property type="match status" value="1"/>
</dbReference>
<dbReference type="InterPro" id="IPR013083">
    <property type="entry name" value="Znf_RING/FYVE/PHD"/>
</dbReference>
<proteinExistence type="predicted"/>
<dbReference type="Proteomes" id="UP000239156">
    <property type="component" value="Unassembled WGS sequence"/>
</dbReference>
<evidence type="ECO:0000259" key="5">
    <source>
        <dbReference type="PROSITE" id="PS50089"/>
    </source>
</evidence>
<dbReference type="Gene3D" id="3.30.40.10">
    <property type="entry name" value="Zinc/RING finger domain, C3HC4 (zinc finger)"/>
    <property type="match status" value="1"/>
</dbReference>
<evidence type="ECO:0000313" key="7">
    <source>
        <dbReference type="Proteomes" id="UP000239156"/>
    </source>
</evidence>
<evidence type="ECO:0000256" key="3">
    <source>
        <dbReference type="ARBA" id="ARBA00022833"/>
    </source>
</evidence>
<accession>A0A2S4VY47</accession>
<reference evidence="6" key="1">
    <citation type="submission" date="2017-12" db="EMBL/GenBank/DDBJ databases">
        <title>Gene loss provides genomic basis for host adaptation in cereal stripe rust fungi.</title>
        <authorList>
            <person name="Xia C."/>
        </authorList>
    </citation>
    <scope>NUCLEOTIDE SEQUENCE [LARGE SCALE GENOMIC DNA]</scope>
    <source>
        <strain evidence="6">93-210</strain>
    </source>
</reference>
<feature type="domain" description="RING-type" evidence="5">
    <location>
        <begin position="82"/>
        <end position="124"/>
    </location>
</feature>
<evidence type="ECO:0000313" key="6">
    <source>
        <dbReference type="EMBL" id="POW14440.1"/>
    </source>
</evidence>
<dbReference type="EMBL" id="PKSL01000018">
    <property type="protein sequence ID" value="POW14440.1"/>
    <property type="molecule type" value="Genomic_DNA"/>
</dbReference>
<keyword evidence="2 4" id="KW-0863">Zinc-finger</keyword>
<dbReference type="SMART" id="SM00184">
    <property type="entry name" value="RING"/>
    <property type="match status" value="1"/>
</dbReference>
<name>A0A2S4VY47_9BASI</name>
<dbReference type="GO" id="GO:0061630">
    <property type="term" value="F:ubiquitin protein ligase activity"/>
    <property type="evidence" value="ECO:0007669"/>
    <property type="project" value="TreeGrafter"/>
</dbReference>
<feature type="non-terminal residue" evidence="6">
    <location>
        <position position="1"/>
    </location>
</feature>
<dbReference type="PANTHER" id="PTHR45969:SF69">
    <property type="entry name" value="FINGER DOMAIN PROTEIN, PUTATIVE (AFU_ORTHOLOGUE AFUA_3G12190)-RELATED"/>
    <property type="match status" value="1"/>
</dbReference>
<dbReference type="GO" id="GO:0008270">
    <property type="term" value="F:zinc ion binding"/>
    <property type="evidence" value="ECO:0007669"/>
    <property type="project" value="UniProtKB-KW"/>
</dbReference>
<gene>
    <name evidence="6" type="ORF">PSTT_02953</name>
</gene>
<dbReference type="Pfam" id="PF13639">
    <property type="entry name" value="zf-RING_2"/>
    <property type="match status" value="1"/>
</dbReference>
<keyword evidence="3" id="KW-0862">Zinc</keyword>
<protein>
    <recommendedName>
        <fullName evidence="5">RING-type domain-containing protein</fullName>
    </recommendedName>
</protein>
<dbReference type="PROSITE" id="PS50089">
    <property type="entry name" value="ZF_RING_2"/>
    <property type="match status" value="1"/>
</dbReference>
<evidence type="ECO:0000256" key="2">
    <source>
        <dbReference type="ARBA" id="ARBA00022771"/>
    </source>
</evidence>
<feature type="non-terminal residue" evidence="6">
    <location>
        <position position="173"/>
    </location>
</feature>
<evidence type="ECO:0000256" key="1">
    <source>
        <dbReference type="ARBA" id="ARBA00022723"/>
    </source>
</evidence>
<dbReference type="PANTHER" id="PTHR45969">
    <property type="entry name" value="RING ZINC FINGER PROTEIN-RELATED"/>
    <property type="match status" value="1"/>
</dbReference>
<keyword evidence="7" id="KW-1185">Reference proteome</keyword>